<dbReference type="EMBL" id="UYJE01002402">
    <property type="protein sequence ID" value="VDI10360.1"/>
    <property type="molecule type" value="Genomic_DNA"/>
</dbReference>
<evidence type="ECO:0000256" key="3">
    <source>
        <dbReference type="ARBA" id="ARBA00005043"/>
    </source>
</evidence>
<dbReference type="Pfam" id="PF00071">
    <property type="entry name" value="Ras"/>
    <property type="match status" value="1"/>
</dbReference>
<evidence type="ECO:0000256" key="5">
    <source>
        <dbReference type="ARBA" id="ARBA00020267"/>
    </source>
</evidence>
<evidence type="ECO:0000256" key="6">
    <source>
        <dbReference type="ARBA" id="ARBA00022490"/>
    </source>
</evidence>
<dbReference type="GO" id="GO:0005634">
    <property type="term" value="C:nucleus"/>
    <property type="evidence" value="ECO:0007669"/>
    <property type="project" value="UniProtKB-SubCell"/>
</dbReference>
<dbReference type="SMART" id="SM00173">
    <property type="entry name" value="RAS"/>
    <property type="match status" value="1"/>
</dbReference>
<keyword evidence="9" id="KW-0677">Repeat</keyword>
<feature type="repeat" description="WD" evidence="11">
    <location>
        <begin position="658"/>
        <end position="689"/>
    </location>
</feature>
<keyword evidence="7 11" id="KW-0853">WD repeat</keyword>
<dbReference type="InterPro" id="IPR001680">
    <property type="entry name" value="WD40_rpt"/>
</dbReference>
<keyword evidence="13" id="KW-1185">Reference proteome</keyword>
<evidence type="ECO:0000313" key="12">
    <source>
        <dbReference type="EMBL" id="VDI10360.1"/>
    </source>
</evidence>
<dbReference type="GO" id="GO:0003924">
    <property type="term" value="F:GTPase activity"/>
    <property type="evidence" value="ECO:0007669"/>
    <property type="project" value="InterPro"/>
</dbReference>
<dbReference type="UniPathway" id="UPA00988"/>
<dbReference type="AlphaFoldDB" id="A0A8B6CWX4"/>
<evidence type="ECO:0000256" key="1">
    <source>
        <dbReference type="ARBA" id="ARBA00004123"/>
    </source>
</evidence>
<dbReference type="InterPro" id="IPR001806">
    <property type="entry name" value="Small_GTPase"/>
</dbReference>
<organism evidence="12 13">
    <name type="scientific">Mytilus galloprovincialis</name>
    <name type="common">Mediterranean mussel</name>
    <dbReference type="NCBI Taxonomy" id="29158"/>
    <lineage>
        <taxon>Eukaryota</taxon>
        <taxon>Metazoa</taxon>
        <taxon>Spiralia</taxon>
        <taxon>Lophotrochozoa</taxon>
        <taxon>Mollusca</taxon>
        <taxon>Bivalvia</taxon>
        <taxon>Autobranchia</taxon>
        <taxon>Pteriomorphia</taxon>
        <taxon>Mytilida</taxon>
        <taxon>Mytiloidea</taxon>
        <taxon>Mytilidae</taxon>
        <taxon>Mytilinae</taxon>
        <taxon>Mytilus</taxon>
    </lineage>
</organism>
<dbReference type="InterPro" id="IPR036322">
    <property type="entry name" value="WD40_repeat_dom_sf"/>
</dbReference>
<evidence type="ECO:0000256" key="9">
    <source>
        <dbReference type="ARBA" id="ARBA00022737"/>
    </source>
</evidence>
<dbReference type="GO" id="GO:0033588">
    <property type="term" value="C:elongator holoenzyme complex"/>
    <property type="evidence" value="ECO:0007669"/>
    <property type="project" value="InterPro"/>
</dbReference>
<evidence type="ECO:0000256" key="2">
    <source>
        <dbReference type="ARBA" id="ARBA00004496"/>
    </source>
</evidence>
<dbReference type="GO" id="GO:0005525">
    <property type="term" value="F:GTP binding"/>
    <property type="evidence" value="ECO:0007669"/>
    <property type="project" value="InterPro"/>
</dbReference>
<keyword evidence="6" id="KW-0963">Cytoplasm</keyword>
<dbReference type="Gene3D" id="2.130.10.10">
    <property type="entry name" value="YVTN repeat-like/Quinoprotein amine dehydrogenase"/>
    <property type="match status" value="4"/>
</dbReference>
<dbReference type="SUPFAM" id="SSF52540">
    <property type="entry name" value="P-loop containing nucleoside triphosphate hydrolases"/>
    <property type="match status" value="1"/>
</dbReference>
<dbReference type="FunFam" id="2.130.10.10:FF:001709">
    <property type="entry name" value="Elongator complex protein 2"/>
    <property type="match status" value="1"/>
</dbReference>
<reference evidence="12" key="1">
    <citation type="submission" date="2018-11" db="EMBL/GenBank/DDBJ databases">
        <authorList>
            <person name="Alioto T."/>
            <person name="Alioto T."/>
        </authorList>
    </citation>
    <scope>NUCLEOTIDE SEQUENCE</scope>
</reference>
<dbReference type="Proteomes" id="UP000596742">
    <property type="component" value="Unassembled WGS sequence"/>
</dbReference>
<dbReference type="PROSITE" id="PS50294">
    <property type="entry name" value="WD_REPEATS_REGION"/>
    <property type="match status" value="1"/>
</dbReference>
<dbReference type="InterPro" id="IPR027417">
    <property type="entry name" value="P-loop_NTPase"/>
</dbReference>
<evidence type="ECO:0000256" key="10">
    <source>
        <dbReference type="ARBA" id="ARBA00023242"/>
    </source>
</evidence>
<gene>
    <name evidence="12" type="ORF">MGAL_10B017414</name>
</gene>
<dbReference type="SMART" id="SM00320">
    <property type="entry name" value="WD40"/>
    <property type="match status" value="9"/>
</dbReference>
<feature type="repeat" description="WD" evidence="11">
    <location>
        <begin position="604"/>
        <end position="645"/>
    </location>
</feature>
<name>A0A8B6CWX4_MYTGA</name>
<evidence type="ECO:0000256" key="7">
    <source>
        <dbReference type="ARBA" id="ARBA00022574"/>
    </source>
</evidence>
<evidence type="ECO:0000256" key="11">
    <source>
        <dbReference type="PROSITE-ProRule" id="PRU00221"/>
    </source>
</evidence>
<dbReference type="GO" id="GO:0002098">
    <property type="term" value="P:tRNA wobble uridine modification"/>
    <property type="evidence" value="ECO:0007669"/>
    <property type="project" value="InterPro"/>
</dbReference>
<dbReference type="PANTHER" id="PTHR44111:SF1">
    <property type="entry name" value="ELONGATOR COMPLEX PROTEIN 2"/>
    <property type="match status" value="1"/>
</dbReference>
<comment type="pathway">
    <text evidence="3">tRNA modification; 5-methoxycarbonylmethyl-2-thiouridine-tRNA biosynthesis.</text>
</comment>
<dbReference type="FunFam" id="2.130.10.10:FF:000575">
    <property type="entry name" value="Elongator acetyltransferase complex subunit 2"/>
    <property type="match status" value="1"/>
</dbReference>
<evidence type="ECO:0000256" key="4">
    <source>
        <dbReference type="ARBA" id="ARBA00005881"/>
    </source>
</evidence>
<dbReference type="Gene3D" id="3.40.50.300">
    <property type="entry name" value="P-loop containing nucleotide triphosphate hydrolases"/>
    <property type="match status" value="1"/>
</dbReference>
<dbReference type="OrthoDB" id="27911at2759"/>
<dbReference type="PROSITE" id="PS50082">
    <property type="entry name" value="WD_REPEATS_2"/>
    <property type="match status" value="2"/>
</dbReference>
<protein>
    <recommendedName>
        <fullName evidence="5">Elongator complex protein 2</fullName>
    </recommendedName>
</protein>
<evidence type="ECO:0000256" key="8">
    <source>
        <dbReference type="ARBA" id="ARBA00022694"/>
    </source>
</evidence>
<accession>A0A8B6CWX4</accession>
<dbReference type="InterPro" id="IPR037289">
    <property type="entry name" value="Elp2"/>
</dbReference>
<keyword evidence="10" id="KW-0539">Nucleus</keyword>
<dbReference type="PANTHER" id="PTHR44111">
    <property type="entry name" value="ELONGATOR COMPLEX PROTEIN 2"/>
    <property type="match status" value="1"/>
</dbReference>
<dbReference type="SMART" id="SM00175">
    <property type="entry name" value="RAB"/>
    <property type="match status" value="1"/>
</dbReference>
<comment type="caution">
    <text evidence="12">The sequence shown here is derived from an EMBL/GenBank/DDBJ whole genome shotgun (WGS) entry which is preliminary data.</text>
</comment>
<sequence>MTAIETCYISTGCNRTPHCADWGLNGLICFGSCRSVTVYQPEEETKSAKILQTHVHHKDRVNCVTWIKKLPVSESNAVGLVSGSVDNTAIVWKYMDGKLKPAATLKNHTGPVNGVAAMCLQTSTVGMTTYVATSSADSTVNLWKQENEGVPMLACGCDDQKIHIFIEQSEKNIKLFDNISLKNNVSSRNEDWIRAIDLQLMCFKNQQDTGDIILASAAQDFFIRIWRFSRRSVEDNIVKTVKELSLDEEIKMKENTFQFKIGEETVVYAVSLESVLSGHENWIYSVKWQPPVNSGSGWHQPMHLLSASMDKTMILWKPDKESGVWVEEVRVGEVGGNTLGFYGGMFSPDGLSIMAHGYQGAFHHWAFTKSKGTWEPQVTASGHFDVVCDVEWDKGGGQYLVSLSVDQTTRLHAPWKQSNGQADWYEIARPQVHGYDLQCLALINRYKFASGADEKVIRSFDAPKNFIENFCSICGISLEAELQKEEAQNRPAGASVPALGLSNKAVYSGDIEKINRNIEQHPNDQYPEVYFTPVALQTPPTEEHLLQNTLWPETQKLYGHGYEIFALACDTEGKILASSCKASKVDFAGVILWDTTTWNQICTLEGHTLTVTQMAFSHNGNYLLTVSRDRTWMLYRKRDENDQNESLFTRISGTNKSNTAHTRIIWSCAWSHDDKYFLTASRDKKVMVWLRPDLSSGDIPLKPQSVIDVGDAATAIHLPPVACYADKYLIDKVRSFKTTTKGVVNRGDSVRKRSAPGNSVDQEENLVTVQLNGEESTLEFLDASDNEVNLENIRADAYIIIFSIPHRDTFDTAVDLLSELRMDMGIDRTVIMVGNKLDLVRKRKVKTEEAQEVSKMYDGKYIEVSAGLNHNIDELLVGILGSIRYKLNPSLTDPVLRVDTKKAGLSALSMKGPINFFGRLFRRVSRKSRGRKKRHHTVA</sequence>
<proteinExistence type="inferred from homology"/>
<dbReference type="SUPFAM" id="SSF50978">
    <property type="entry name" value="WD40 repeat-like"/>
    <property type="match status" value="2"/>
</dbReference>
<dbReference type="Pfam" id="PF00400">
    <property type="entry name" value="WD40"/>
    <property type="match status" value="5"/>
</dbReference>
<evidence type="ECO:0000313" key="13">
    <source>
        <dbReference type="Proteomes" id="UP000596742"/>
    </source>
</evidence>
<comment type="subcellular location">
    <subcellularLocation>
        <location evidence="2">Cytoplasm</location>
    </subcellularLocation>
    <subcellularLocation>
        <location evidence="1">Nucleus</location>
    </subcellularLocation>
</comment>
<comment type="similarity">
    <text evidence="4">Belongs to the WD repeat ELP2 family.</text>
</comment>
<dbReference type="PROSITE" id="PS51419">
    <property type="entry name" value="RAB"/>
    <property type="match status" value="1"/>
</dbReference>
<dbReference type="InterPro" id="IPR015943">
    <property type="entry name" value="WD40/YVTN_repeat-like_dom_sf"/>
</dbReference>
<keyword evidence="8" id="KW-0819">tRNA processing</keyword>
<dbReference type="GO" id="GO:0005737">
    <property type="term" value="C:cytoplasm"/>
    <property type="evidence" value="ECO:0007669"/>
    <property type="project" value="UniProtKB-SubCell"/>
</dbReference>